<proteinExistence type="inferred from homology"/>
<dbReference type="PANTHER" id="PTHR45989">
    <property type="entry name" value="TRANSLATION INITIATION FACTOR EIF-2B SUBUNIT GAMMA"/>
    <property type="match status" value="1"/>
</dbReference>
<gene>
    <name evidence="13" type="ORF">CYCCA115_LOCUS5141</name>
</gene>
<dbReference type="EMBL" id="CAKOGP040000557">
    <property type="protein sequence ID" value="CAJ1936337.1"/>
    <property type="molecule type" value="Genomic_DNA"/>
</dbReference>
<evidence type="ECO:0000256" key="1">
    <source>
        <dbReference type="ARBA" id="ARBA00004514"/>
    </source>
</evidence>
<feature type="domain" description="EIF2B subunit epsilon/gamma LbH" evidence="12">
    <location>
        <begin position="388"/>
        <end position="460"/>
    </location>
</feature>
<evidence type="ECO:0000256" key="10">
    <source>
        <dbReference type="SAM" id="MobiDB-lite"/>
    </source>
</evidence>
<evidence type="ECO:0000259" key="11">
    <source>
        <dbReference type="Pfam" id="PF00483"/>
    </source>
</evidence>
<dbReference type="GO" id="GO:0003743">
    <property type="term" value="F:translation initiation factor activity"/>
    <property type="evidence" value="ECO:0007669"/>
    <property type="project" value="UniProtKB-KW"/>
</dbReference>
<evidence type="ECO:0000259" key="12">
    <source>
        <dbReference type="Pfam" id="PF25084"/>
    </source>
</evidence>
<evidence type="ECO:0000256" key="2">
    <source>
        <dbReference type="ARBA" id="ARBA00007878"/>
    </source>
</evidence>
<evidence type="ECO:0000256" key="9">
    <source>
        <dbReference type="ARBA" id="ARBA00046432"/>
    </source>
</evidence>
<comment type="subunit">
    <text evidence="9">Component of the translation initiation factor 2B (eIF2B) complex which is a heterodecamer of two sets of five different subunits: alpha, beta, gamma, delta and epsilon. Subunits alpha, beta and delta comprise a regulatory subcomplex and subunits epsilon and gamma comprise a catalytic subcomplex. Within the complex, the hexameric regulatory complex resides at the center, with the two heterodimeric catalytic subcomplexes bound on opposite sides.</text>
</comment>
<comment type="similarity">
    <text evidence="2">Belongs to the eIF-2B gamma/epsilon subunits family.</text>
</comment>
<dbReference type="InterPro" id="IPR005835">
    <property type="entry name" value="NTP_transferase_dom"/>
</dbReference>
<comment type="function">
    <text evidence="8">Acts as a component of the translation initiation factor 2B (eIF2B) complex, which catalyzes the exchange of GDP for GTP on the eukaryotic initiation factor 2 (eIF2) complex gamma subunit. Its guanine nucleotide exchange factor activity is repressed when bound to eIF2 complex phosphorylated on the alpha subunit, thereby limiting the amount of methionyl-initiator methionine tRNA available to the ribosome and consequently global translation is repressed.</text>
</comment>
<comment type="caution">
    <text evidence="13">The sequence shown here is derived from an EMBL/GenBank/DDBJ whole genome shotgun (WGS) entry which is preliminary data.</text>
</comment>
<evidence type="ECO:0000256" key="8">
    <source>
        <dbReference type="ARBA" id="ARBA00045373"/>
    </source>
</evidence>
<evidence type="ECO:0000256" key="5">
    <source>
        <dbReference type="ARBA" id="ARBA00022917"/>
    </source>
</evidence>
<reference evidence="13" key="1">
    <citation type="submission" date="2023-08" db="EMBL/GenBank/DDBJ databases">
        <authorList>
            <person name="Audoor S."/>
            <person name="Bilcke G."/>
        </authorList>
    </citation>
    <scope>NUCLEOTIDE SEQUENCE</scope>
</reference>
<evidence type="ECO:0000313" key="14">
    <source>
        <dbReference type="Proteomes" id="UP001295423"/>
    </source>
</evidence>
<accession>A0AAD2CJY0</accession>
<sequence>MKAKNSSSGGNAQSFFNTHPRVCGVILAGTKGSRLYPMTSADMPKHLLPVAGFPSILRLIQSLSNFPELVVAVSHQDNLTLDTLVKEACTLKDNTEDVWNLEYKATEQKITLVKLSEDCFASADALRQVEAKNIVHPKTRVVVIPGDLVILKRDLNLDAIIRPSSDSACTTLLVDVGEVDEHGVPLKESAKAKKGGLGREEEDIEYIGLSYPKVKTSSLSPPVLPRIVLKESKLEVEADEDMTGSTAKLDIPKPRVHKGKLVIRTEWSDAHVYSLAPWVRELLVERKSISSIQAGLLPLLVSRQFRGRKATFGSSLPDENDENKDKQNSEAFSEKPYSVSALVLEPKTVMRIDNIPAYIFACKETVANGSELPMPTDSRWNGKFLSLVLKESKLGAKVNMKSSIVGTKCQVGSKCRLNNVIIMDNVVIGENCSLQNTILGSGAVLGNNCSLNDCQVGSGMNLPAGTKEKGESFMVGADLGVGDML</sequence>
<dbReference type="Gene3D" id="2.160.10.10">
    <property type="entry name" value="Hexapeptide repeat proteins"/>
    <property type="match status" value="1"/>
</dbReference>
<dbReference type="AlphaFoldDB" id="A0AAD2CJY0"/>
<comment type="subcellular location">
    <subcellularLocation>
        <location evidence="1">Cytoplasm</location>
        <location evidence="1">Cytosol</location>
    </subcellularLocation>
</comment>
<evidence type="ECO:0000256" key="7">
    <source>
        <dbReference type="ARBA" id="ARBA00044229"/>
    </source>
</evidence>
<feature type="region of interest" description="Disordered" evidence="10">
    <location>
        <begin position="312"/>
        <end position="332"/>
    </location>
</feature>
<evidence type="ECO:0000256" key="4">
    <source>
        <dbReference type="ARBA" id="ARBA00022540"/>
    </source>
</evidence>
<dbReference type="Pfam" id="PF00483">
    <property type="entry name" value="NTP_transferase"/>
    <property type="match status" value="1"/>
</dbReference>
<keyword evidence="14" id="KW-1185">Reference proteome</keyword>
<dbReference type="Proteomes" id="UP001295423">
    <property type="component" value="Unassembled WGS sequence"/>
</dbReference>
<evidence type="ECO:0000256" key="3">
    <source>
        <dbReference type="ARBA" id="ARBA00022490"/>
    </source>
</evidence>
<dbReference type="Pfam" id="PF25084">
    <property type="entry name" value="LbH_EIF2B"/>
    <property type="match status" value="1"/>
</dbReference>
<dbReference type="GO" id="GO:0005085">
    <property type="term" value="F:guanyl-nucleotide exchange factor activity"/>
    <property type="evidence" value="ECO:0007669"/>
    <property type="project" value="TreeGrafter"/>
</dbReference>
<dbReference type="PANTHER" id="PTHR45989:SF1">
    <property type="entry name" value="TRANSLATION INITIATION FACTOR EIF-2B SUBUNIT GAMMA"/>
    <property type="match status" value="1"/>
</dbReference>
<protein>
    <recommendedName>
        <fullName evidence="6">Translation initiation factor eIF2B subunit gamma</fullName>
    </recommendedName>
    <alternativeName>
        <fullName evidence="7">eIF2B GDP-GTP exchange factor subunit gamma</fullName>
    </alternativeName>
</protein>
<dbReference type="InterPro" id="IPR029044">
    <property type="entry name" value="Nucleotide-diphossugar_trans"/>
</dbReference>
<keyword evidence="3" id="KW-0963">Cytoplasm</keyword>
<dbReference type="GO" id="GO:0005851">
    <property type="term" value="C:eukaryotic translation initiation factor 2B complex"/>
    <property type="evidence" value="ECO:0007669"/>
    <property type="project" value="TreeGrafter"/>
</dbReference>
<feature type="domain" description="Nucleotidyl transferase" evidence="11">
    <location>
        <begin position="24"/>
        <end position="183"/>
    </location>
</feature>
<name>A0AAD2CJY0_9STRA</name>
<dbReference type="Gene3D" id="3.90.550.10">
    <property type="entry name" value="Spore Coat Polysaccharide Biosynthesis Protein SpsA, Chain A"/>
    <property type="match status" value="1"/>
</dbReference>
<evidence type="ECO:0000313" key="13">
    <source>
        <dbReference type="EMBL" id="CAJ1936337.1"/>
    </source>
</evidence>
<dbReference type="InterPro" id="IPR051960">
    <property type="entry name" value="eIF2B_gamma"/>
</dbReference>
<dbReference type="GO" id="GO:0002183">
    <property type="term" value="P:cytoplasmic translational initiation"/>
    <property type="evidence" value="ECO:0007669"/>
    <property type="project" value="TreeGrafter"/>
</dbReference>
<dbReference type="GO" id="GO:0005829">
    <property type="term" value="C:cytosol"/>
    <property type="evidence" value="ECO:0007669"/>
    <property type="project" value="UniProtKB-SubCell"/>
</dbReference>
<dbReference type="SUPFAM" id="SSF53448">
    <property type="entry name" value="Nucleotide-diphospho-sugar transferases"/>
    <property type="match status" value="1"/>
</dbReference>
<keyword evidence="5" id="KW-0648">Protein biosynthesis</keyword>
<organism evidence="13 14">
    <name type="scientific">Cylindrotheca closterium</name>
    <dbReference type="NCBI Taxonomy" id="2856"/>
    <lineage>
        <taxon>Eukaryota</taxon>
        <taxon>Sar</taxon>
        <taxon>Stramenopiles</taxon>
        <taxon>Ochrophyta</taxon>
        <taxon>Bacillariophyta</taxon>
        <taxon>Bacillariophyceae</taxon>
        <taxon>Bacillariophycidae</taxon>
        <taxon>Bacillariales</taxon>
        <taxon>Bacillariaceae</taxon>
        <taxon>Cylindrotheca</taxon>
    </lineage>
</organism>
<keyword evidence="4" id="KW-0396">Initiation factor</keyword>
<dbReference type="InterPro" id="IPR056764">
    <property type="entry name" value="LbH_EIF2B3/5"/>
</dbReference>
<evidence type="ECO:0000256" key="6">
    <source>
        <dbReference type="ARBA" id="ARBA00044196"/>
    </source>
</evidence>